<protein>
    <submittedName>
        <fullName evidence="1">Uncharacterized protein</fullName>
    </submittedName>
</protein>
<organism evidence="1">
    <name type="scientific">Eutreptiella gymnastica</name>
    <dbReference type="NCBI Taxonomy" id="73025"/>
    <lineage>
        <taxon>Eukaryota</taxon>
        <taxon>Discoba</taxon>
        <taxon>Euglenozoa</taxon>
        <taxon>Euglenida</taxon>
        <taxon>Spirocuta</taxon>
        <taxon>Euglenophyceae</taxon>
        <taxon>Eutreptiales</taxon>
        <taxon>Eutreptiaceae</taxon>
        <taxon>Eutreptiella</taxon>
    </lineage>
</organism>
<dbReference type="EMBL" id="HBJA01113204">
    <property type="protein sequence ID" value="CAE0827816.1"/>
    <property type="molecule type" value="Transcribed_RNA"/>
</dbReference>
<proteinExistence type="predicted"/>
<gene>
    <name evidence="1" type="ORF">EGYM00163_LOCUS39078</name>
</gene>
<evidence type="ECO:0000313" key="1">
    <source>
        <dbReference type="EMBL" id="CAE0827816.1"/>
    </source>
</evidence>
<dbReference type="AlphaFoldDB" id="A0A7S4G7P6"/>
<sequence length="102" mass="10799">MTADVVALLLPSAPLDISQFSEQRILFFLCVWQRSSAWQSVDGAVAVGATKCCGAFLSCPLIFCFAEAAKPVHACPPLRPELAPPSPGLLCGTSTGTTWDED</sequence>
<accession>A0A7S4G7P6</accession>
<reference evidence="1" key="1">
    <citation type="submission" date="2021-01" db="EMBL/GenBank/DDBJ databases">
        <authorList>
            <person name="Corre E."/>
            <person name="Pelletier E."/>
            <person name="Niang G."/>
            <person name="Scheremetjew M."/>
            <person name="Finn R."/>
            <person name="Kale V."/>
            <person name="Holt S."/>
            <person name="Cochrane G."/>
            <person name="Meng A."/>
            <person name="Brown T."/>
            <person name="Cohen L."/>
        </authorList>
    </citation>
    <scope>NUCLEOTIDE SEQUENCE</scope>
    <source>
        <strain evidence="1">CCMP1594</strain>
    </source>
</reference>
<name>A0A7S4G7P6_9EUGL</name>